<evidence type="ECO:0000256" key="6">
    <source>
        <dbReference type="ARBA" id="ARBA00022660"/>
    </source>
</evidence>
<evidence type="ECO:0000256" key="3">
    <source>
        <dbReference type="ARBA" id="ARBA00008915"/>
    </source>
</evidence>
<dbReference type="InterPro" id="IPR019329">
    <property type="entry name" value="NADH_UbQ_OxRdtase_ESSS_su"/>
</dbReference>
<name>A0A2V1DB14_9PLEO</name>
<evidence type="ECO:0000256" key="13">
    <source>
        <dbReference type="ARBA" id="ARBA00023136"/>
    </source>
</evidence>
<dbReference type="GO" id="GO:0005743">
    <property type="term" value="C:mitochondrial inner membrane"/>
    <property type="evidence" value="ECO:0007669"/>
    <property type="project" value="UniProtKB-SubCell"/>
</dbReference>
<keyword evidence="5" id="KW-0813">Transport</keyword>
<evidence type="ECO:0000256" key="14">
    <source>
        <dbReference type="ARBA" id="ARBA00030753"/>
    </source>
</evidence>
<evidence type="ECO:0000256" key="10">
    <source>
        <dbReference type="ARBA" id="ARBA00022982"/>
    </source>
</evidence>
<evidence type="ECO:0000256" key="16">
    <source>
        <dbReference type="ARBA" id="ARBA00046528"/>
    </source>
</evidence>
<evidence type="ECO:0000256" key="12">
    <source>
        <dbReference type="ARBA" id="ARBA00023128"/>
    </source>
</evidence>
<evidence type="ECO:0000256" key="5">
    <source>
        <dbReference type="ARBA" id="ARBA00022448"/>
    </source>
</evidence>
<evidence type="ECO:0000256" key="2">
    <source>
        <dbReference type="ARBA" id="ARBA00004434"/>
    </source>
</evidence>
<dbReference type="Pfam" id="PF10183">
    <property type="entry name" value="ESSS"/>
    <property type="match status" value="1"/>
</dbReference>
<gene>
    <name evidence="18" type="ORF">DM02DRAFT_601181</name>
</gene>
<evidence type="ECO:0000313" key="19">
    <source>
        <dbReference type="Proteomes" id="UP000244855"/>
    </source>
</evidence>
<keyword evidence="19" id="KW-1185">Reference proteome</keyword>
<dbReference type="InterPro" id="IPR005024">
    <property type="entry name" value="Snf7_fam"/>
</dbReference>
<dbReference type="EMBL" id="KZ805503">
    <property type="protein sequence ID" value="PVH95235.1"/>
    <property type="molecule type" value="Genomic_DNA"/>
</dbReference>
<dbReference type="Pfam" id="PF25880">
    <property type="entry name" value="WHD_CHMP7_1st"/>
    <property type="match status" value="1"/>
</dbReference>
<dbReference type="Proteomes" id="UP000244855">
    <property type="component" value="Unassembled WGS sequence"/>
</dbReference>
<feature type="compositionally biased region" description="Basic and acidic residues" evidence="17">
    <location>
        <begin position="420"/>
        <end position="438"/>
    </location>
</feature>
<dbReference type="Pfam" id="PF03357">
    <property type="entry name" value="Snf7"/>
    <property type="match status" value="1"/>
</dbReference>
<feature type="region of interest" description="Disordered" evidence="17">
    <location>
        <begin position="500"/>
        <end position="541"/>
    </location>
</feature>
<keyword evidence="7" id="KW-0812">Transmembrane</keyword>
<comment type="subcellular location">
    <subcellularLocation>
        <location evidence="2">Mitochondrion inner membrane</location>
        <topology evidence="2">Single-pass membrane protein</topology>
    </subcellularLocation>
</comment>
<feature type="region of interest" description="Disordered" evidence="17">
    <location>
        <begin position="418"/>
        <end position="469"/>
    </location>
</feature>
<evidence type="ECO:0000256" key="7">
    <source>
        <dbReference type="ARBA" id="ARBA00022692"/>
    </source>
</evidence>
<keyword evidence="11" id="KW-1133">Transmembrane helix</keyword>
<evidence type="ECO:0000313" key="18">
    <source>
        <dbReference type="EMBL" id="PVH95235.1"/>
    </source>
</evidence>
<reference evidence="18 19" key="1">
    <citation type="journal article" date="2018" name="Sci. Rep.">
        <title>Comparative genomics provides insights into the lifestyle and reveals functional heterogeneity of dark septate endophytic fungi.</title>
        <authorList>
            <person name="Knapp D.G."/>
            <person name="Nemeth J.B."/>
            <person name="Barry K."/>
            <person name="Hainaut M."/>
            <person name="Henrissat B."/>
            <person name="Johnson J."/>
            <person name="Kuo A."/>
            <person name="Lim J.H.P."/>
            <person name="Lipzen A."/>
            <person name="Nolan M."/>
            <person name="Ohm R.A."/>
            <person name="Tamas L."/>
            <person name="Grigoriev I.V."/>
            <person name="Spatafora J.W."/>
            <person name="Nagy L.G."/>
            <person name="Kovacs G.M."/>
        </authorList>
    </citation>
    <scope>NUCLEOTIDE SEQUENCE [LARGE SCALE GENOMIC DNA]</scope>
    <source>
        <strain evidence="18 19">DSE2036</strain>
    </source>
</reference>
<keyword evidence="9" id="KW-0809">Transit peptide</keyword>
<evidence type="ECO:0000256" key="17">
    <source>
        <dbReference type="SAM" id="MobiDB-lite"/>
    </source>
</evidence>
<comment type="similarity">
    <text evidence="3">Belongs to the complex I NDUFB11 subunit family.</text>
</comment>
<evidence type="ECO:0000256" key="15">
    <source>
        <dbReference type="ARBA" id="ARBA00031387"/>
    </source>
</evidence>
<dbReference type="PANTHER" id="PTHR40637">
    <property type="entry name" value="ESSS SUBUNIT OF NADH:UBIQUINONE OXIDOREDUCTASE (COMPLEX I) PROTEIN"/>
    <property type="match status" value="1"/>
</dbReference>
<keyword evidence="6" id="KW-0679">Respiratory chain</keyword>
<sequence>MTEPELARFILDHEEAFKSRGRLTSLYSDFSSQIYTNPEGYQANLAVWRKALADAAYAGVVPAPGSIRNHLTIYSNNDLARALQHKEHGMPTCLPSIIHDAIRRGDFVPVKVWQTSRVSIYRSSWIPTVSGVVQWATGKLLGPPSSDKLPIGNLVVVKNVEAVAEKVLKQHQVSSASPADRILSRSAFVKRFSKAIGSNATLSSEDLDVLLTHLARDRNEIAFDNETIKFKNETEATPPPITQEDTILARLRDSVERAHAEMVALEGRIESCQAVVREAVEAKQMIRAKTALRSRKLAESALDNRSKVALQLEETYEKLQEGQLQVETVEVMKAAAAALKILHNKVGGSEGVQNVVDSVREQMDTTEEITNIINEAATPVDEGEVDEEFEALERAEREKEEQEEAAKTAARLAEVAEAEEALKEKEAEKADAEAEKGVDATSMSFSQLSVHEDESAEDDQNEKYTEREREGKTLVPALFLDASSSIGCSEQIAYISYRHDSPNPRTLLTRSSRTSPLSQFHDRRSENTHPSTPSSRIQQMQSLAPLRATARTGSTALLRQQSRTTTARHFSTTQTRAGGHGPSYDPPSGWLFGVKPGEKYQKEGWETVWTYGFYGSILFAVVAYAFKPDTSIQTWALEEARRRLEAEGILPDPDSKSKE</sequence>
<keyword evidence="10" id="KW-0249">Electron transport</keyword>
<accession>A0A2V1DB14</accession>
<keyword evidence="13" id="KW-0472">Membrane</keyword>
<proteinExistence type="inferred from homology"/>
<evidence type="ECO:0000256" key="1">
    <source>
        <dbReference type="ARBA" id="ARBA00003195"/>
    </source>
</evidence>
<dbReference type="STRING" id="97972.A0A2V1DB14"/>
<keyword evidence="8" id="KW-0999">Mitochondrion inner membrane</keyword>
<feature type="compositionally biased region" description="Low complexity" evidence="17">
    <location>
        <begin position="504"/>
        <end position="518"/>
    </location>
</feature>
<feature type="compositionally biased region" description="Polar residues" evidence="17">
    <location>
        <begin position="553"/>
        <end position="576"/>
    </location>
</feature>
<keyword evidence="12" id="KW-0496">Mitochondrion</keyword>
<comment type="subunit">
    <text evidence="16">Complex I is composed of 45 different subunits. Interacts with BCAP31.</text>
</comment>
<evidence type="ECO:0000256" key="4">
    <source>
        <dbReference type="ARBA" id="ARBA00018632"/>
    </source>
</evidence>
<comment type="function">
    <text evidence="1">Accessory subunit of the mitochondrial membrane respiratory chain NADH dehydrogenase (Complex I), that is believed not to be involved in catalysis. Complex I functions in the transfer of electrons from NADH to the respiratory chain. The immediate electron acceptor for the enzyme is believed to be ubiquinone.</text>
</comment>
<organism evidence="18 19">
    <name type="scientific">Periconia macrospinosa</name>
    <dbReference type="NCBI Taxonomy" id="97972"/>
    <lineage>
        <taxon>Eukaryota</taxon>
        <taxon>Fungi</taxon>
        <taxon>Dikarya</taxon>
        <taxon>Ascomycota</taxon>
        <taxon>Pezizomycotina</taxon>
        <taxon>Dothideomycetes</taxon>
        <taxon>Pleosporomycetidae</taxon>
        <taxon>Pleosporales</taxon>
        <taxon>Massarineae</taxon>
        <taxon>Periconiaceae</taxon>
        <taxon>Periconia</taxon>
    </lineage>
</organism>
<dbReference type="AlphaFoldDB" id="A0A2V1DB14"/>
<dbReference type="PANTHER" id="PTHR40637:SF1">
    <property type="entry name" value="ESSS SUBUNIT OF NADH:UBIQUINONE OXIDOREDUCTASE (COMPLEX I) PROTEIN"/>
    <property type="match status" value="1"/>
</dbReference>
<evidence type="ECO:0000256" key="9">
    <source>
        <dbReference type="ARBA" id="ARBA00022946"/>
    </source>
</evidence>
<evidence type="ECO:0000256" key="11">
    <source>
        <dbReference type="ARBA" id="ARBA00022989"/>
    </source>
</evidence>
<feature type="compositionally biased region" description="Polar residues" evidence="17">
    <location>
        <begin position="528"/>
        <end position="541"/>
    </location>
</feature>
<dbReference type="GO" id="GO:0007034">
    <property type="term" value="P:vacuolar transport"/>
    <property type="evidence" value="ECO:0007669"/>
    <property type="project" value="InterPro"/>
</dbReference>
<protein>
    <recommendedName>
        <fullName evidence="4">NADH dehydrogenase [ubiquinone] 1 beta subcomplex subunit 11, mitochondrial</fullName>
    </recommendedName>
    <alternativeName>
        <fullName evidence="15">Complex I-ESSS</fullName>
    </alternativeName>
    <alternativeName>
        <fullName evidence="14">NADH-ubiquinone oxidoreductase ESSS subunit</fullName>
    </alternativeName>
</protein>
<dbReference type="OrthoDB" id="10250120at2759"/>
<feature type="region of interest" description="Disordered" evidence="17">
    <location>
        <begin position="553"/>
        <end position="589"/>
    </location>
</feature>
<evidence type="ECO:0000256" key="8">
    <source>
        <dbReference type="ARBA" id="ARBA00022792"/>
    </source>
</evidence>